<organism evidence="1 2">
    <name type="scientific">Stenotrophomonas ginsengisoli</name>
    <dbReference type="NCBI Taxonomy" id="336566"/>
    <lineage>
        <taxon>Bacteria</taxon>
        <taxon>Pseudomonadati</taxon>
        <taxon>Pseudomonadota</taxon>
        <taxon>Gammaproteobacteria</taxon>
        <taxon>Lysobacterales</taxon>
        <taxon>Lysobacteraceae</taxon>
        <taxon>Stenotrophomonas</taxon>
    </lineage>
</organism>
<evidence type="ECO:0000313" key="2">
    <source>
        <dbReference type="Proteomes" id="UP000050956"/>
    </source>
</evidence>
<dbReference type="OrthoDB" id="6890906at2"/>
<keyword evidence="2" id="KW-1185">Reference proteome</keyword>
<evidence type="ECO:0000313" key="1">
    <source>
        <dbReference type="EMBL" id="KRG77889.1"/>
    </source>
</evidence>
<dbReference type="AlphaFoldDB" id="A0A0R0DIC3"/>
<dbReference type="RefSeq" id="WP_057637497.1">
    <property type="nucleotide sequence ID" value="NZ_LDJM01000015.1"/>
</dbReference>
<name>A0A0R0DIC3_9GAMM</name>
<accession>A0A0R0DIC3</accession>
<dbReference type="EMBL" id="LDJM01000015">
    <property type="protein sequence ID" value="KRG77889.1"/>
    <property type="molecule type" value="Genomic_DNA"/>
</dbReference>
<proteinExistence type="predicted"/>
<dbReference type="PATRIC" id="fig|336566.3.peg.636"/>
<protein>
    <submittedName>
        <fullName evidence="1">Uncharacterized protein</fullName>
    </submittedName>
</protein>
<comment type="caution">
    <text evidence="1">The sequence shown here is derived from an EMBL/GenBank/DDBJ whole genome shotgun (WGS) entry which is preliminary data.</text>
</comment>
<gene>
    <name evidence="1" type="ORF">ABB30_06450</name>
</gene>
<dbReference type="Proteomes" id="UP000050956">
    <property type="component" value="Unassembled WGS sequence"/>
</dbReference>
<reference evidence="1 2" key="1">
    <citation type="submission" date="2015-05" db="EMBL/GenBank/DDBJ databases">
        <title>Genome sequencing and analysis of members of genus Stenotrophomonas.</title>
        <authorList>
            <person name="Patil P.P."/>
            <person name="Midha S."/>
            <person name="Patil P.B."/>
        </authorList>
    </citation>
    <scope>NUCLEOTIDE SEQUENCE [LARGE SCALE GENOMIC DNA]</scope>
    <source>
        <strain evidence="1 2">DSM 24757</strain>
    </source>
</reference>
<sequence length="70" mass="8000">MEQLPQDQHRFDYLPCEITGELQADGQRWQFHINAAGTGRWQHNGSQRHFACTEPACEPLVLMLPEPGNP</sequence>